<accession>A0ABD0M2V5</accession>
<dbReference type="AlphaFoldDB" id="A0ABD0M2V5"/>
<evidence type="ECO:0000256" key="1">
    <source>
        <dbReference type="SAM" id="MobiDB-lite"/>
    </source>
</evidence>
<reference evidence="2 3" key="1">
    <citation type="journal article" date="2023" name="Sci. Data">
        <title>Genome assembly of the Korean intertidal mud-creeper Batillaria attramentaria.</title>
        <authorList>
            <person name="Patra A.K."/>
            <person name="Ho P.T."/>
            <person name="Jun S."/>
            <person name="Lee S.J."/>
            <person name="Kim Y."/>
            <person name="Won Y.J."/>
        </authorList>
    </citation>
    <scope>NUCLEOTIDE SEQUENCE [LARGE SCALE GENOMIC DNA]</scope>
    <source>
        <strain evidence="2">Wonlab-2016</strain>
    </source>
</reference>
<dbReference type="Proteomes" id="UP001519460">
    <property type="component" value="Unassembled WGS sequence"/>
</dbReference>
<dbReference type="EMBL" id="JACVVK020000009">
    <property type="protein sequence ID" value="KAK7505644.1"/>
    <property type="molecule type" value="Genomic_DNA"/>
</dbReference>
<evidence type="ECO:0000313" key="3">
    <source>
        <dbReference type="Proteomes" id="UP001519460"/>
    </source>
</evidence>
<comment type="caution">
    <text evidence="2">The sequence shown here is derived from an EMBL/GenBank/DDBJ whole genome shotgun (WGS) entry which is preliminary data.</text>
</comment>
<proteinExistence type="predicted"/>
<name>A0ABD0M2V5_9CAEN</name>
<sequence length="74" mass="8090">MPTPEPKTVISECAVEFEPQRPRIISQRHVSIVTAQLPLLAQLHPPPCPSTSPPPDDGKQTPVLAHCRNLRHGA</sequence>
<feature type="compositionally biased region" description="Pro residues" evidence="1">
    <location>
        <begin position="44"/>
        <end position="55"/>
    </location>
</feature>
<organism evidence="2 3">
    <name type="scientific">Batillaria attramentaria</name>
    <dbReference type="NCBI Taxonomy" id="370345"/>
    <lineage>
        <taxon>Eukaryota</taxon>
        <taxon>Metazoa</taxon>
        <taxon>Spiralia</taxon>
        <taxon>Lophotrochozoa</taxon>
        <taxon>Mollusca</taxon>
        <taxon>Gastropoda</taxon>
        <taxon>Caenogastropoda</taxon>
        <taxon>Sorbeoconcha</taxon>
        <taxon>Cerithioidea</taxon>
        <taxon>Batillariidae</taxon>
        <taxon>Batillaria</taxon>
    </lineage>
</organism>
<keyword evidence="3" id="KW-1185">Reference proteome</keyword>
<feature type="region of interest" description="Disordered" evidence="1">
    <location>
        <begin position="43"/>
        <end position="62"/>
    </location>
</feature>
<protein>
    <submittedName>
        <fullName evidence="2">Uncharacterized protein</fullName>
    </submittedName>
</protein>
<gene>
    <name evidence="2" type="ORF">BaRGS_00002915</name>
</gene>
<evidence type="ECO:0000313" key="2">
    <source>
        <dbReference type="EMBL" id="KAK7505644.1"/>
    </source>
</evidence>